<comment type="caution">
    <text evidence="1">The sequence shown here is derived from an EMBL/GenBank/DDBJ whole genome shotgun (WGS) entry which is preliminary data.</text>
</comment>
<organism evidence="1 2">
    <name type="scientific">Allacma fusca</name>
    <dbReference type="NCBI Taxonomy" id="39272"/>
    <lineage>
        <taxon>Eukaryota</taxon>
        <taxon>Metazoa</taxon>
        <taxon>Ecdysozoa</taxon>
        <taxon>Arthropoda</taxon>
        <taxon>Hexapoda</taxon>
        <taxon>Collembola</taxon>
        <taxon>Symphypleona</taxon>
        <taxon>Sminthuridae</taxon>
        <taxon>Allacma</taxon>
    </lineage>
</organism>
<protein>
    <submittedName>
        <fullName evidence="1">Uncharacterized protein</fullName>
    </submittedName>
</protein>
<feature type="non-terminal residue" evidence="1">
    <location>
        <position position="173"/>
    </location>
</feature>
<reference evidence="1" key="1">
    <citation type="submission" date="2021-06" db="EMBL/GenBank/DDBJ databases">
        <authorList>
            <person name="Hodson N. C."/>
            <person name="Mongue J. A."/>
            <person name="Jaron S. K."/>
        </authorList>
    </citation>
    <scope>NUCLEOTIDE SEQUENCE</scope>
</reference>
<feature type="non-terminal residue" evidence="1">
    <location>
        <position position="1"/>
    </location>
</feature>
<evidence type="ECO:0000313" key="2">
    <source>
        <dbReference type="Proteomes" id="UP000708208"/>
    </source>
</evidence>
<dbReference type="OrthoDB" id="8024355at2759"/>
<evidence type="ECO:0000313" key="1">
    <source>
        <dbReference type="EMBL" id="CAG7819333.1"/>
    </source>
</evidence>
<proteinExistence type="predicted"/>
<gene>
    <name evidence="1" type="ORF">AFUS01_LOCUS29791</name>
</gene>
<dbReference type="AlphaFoldDB" id="A0A8J2LBM8"/>
<sequence length="173" mass="19290">RGLSAEELCSSSLWWNPPFLLQLNFPIDQPPESKAAADEAPSFSLAGKMEFAEEVTALKNNVPIHRTSKLHSLSPRLDDAGLLRKAKPMNQVMGSLPQHRVTPSRPFSYVGIDYAGPVLLRTWQGRKAASFKAYIALFVCFSTKAMHLELVSDMTSETFLAALRRFTSRRGRP</sequence>
<dbReference type="PANTHER" id="PTHR47331">
    <property type="entry name" value="PHD-TYPE DOMAIN-CONTAINING PROTEIN"/>
    <property type="match status" value="1"/>
</dbReference>
<keyword evidence="2" id="KW-1185">Reference proteome</keyword>
<accession>A0A8J2LBM8</accession>
<dbReference type="EMBL" id="CAJVCH010447089">
    <property type="protein sequence ID" value="CAG7819333.1"/>
    <property type="molecule type" value="Genomic_DNA"/>
</dbReference>
<dbReference type="Proteomes" id="UP000708208">
    <property type="component" value="Unassembled WGS sequence"/>
</dbReference>
<name>A0A8J2LBM8_9HEXA</name>